<dbReference type="AlphaFoldDB" id="A0A1M6K3W3"/>
<evidence type="ECO:0000256" key="2">
    <source>
        <dbReference type="ARBA" id="ARBA00011245"/>
    </source>
</evidence>
<dbReference type="Pfam" id="PF14509">
    <property type="entry name" value="GH97_C"/>
    <property type="match status" value="1"/>
</dbReference>
<evidence type="ECO:0000256" key="1">
    <source>
        <dbReference type="ARBA" id="ARBA00001913"/>
    </source>
</evidence>
<sequence>MKIMKNINSAIMMLAFSSTLLAGNTKELKLASPNGTQEIAFYQKQVSPSVNELYYRVDYKGNSVINESRAGLELDNRIWEMALGARDLKQPACWMDNLEVDSVAYQPETNITWHPLYGERSTVHDHYKAATLYLSKKDNSGYRLNIEVRAYDEGVAFRYFFPEHPKAIFHKVVGDLTEYTLPEGTKAWTEQWAQAFFEYLDINDIKHPVERALTLELPGGTWAALADADVDDWCLTKYLASTDKKNTLTSVMYSPVDVVTYYATPWKIIMVADKPGELLEHNDIIQNLNPPCEIPDAASWVKPGKIMRETTITTEGAIATIDFCAAHNIPYMLFDWQWYMPCTSHDGDATKVVAKLDMPRVIAYGKEKGVGIWVYVNQHALMKQMRELFPLLRQWGIVGVKSGFVQYASHRWATWMHDMVRLAAENHLLINIHDEYRPSGFSRTYPNLLTQEGICGNEEFPDATHNVTLPFTRMINGAADYTICYYDKRLKTTHAHQLAASLVFYSPLQTIFWYDKPSFYNGEPEIEWFENLQTVFDNTKVLDGAPGKNITMARRKGQEWFVALLTNNNGSAENVSLSFLDKDKTYLACIYTDGGEKVKTKTQVKCTYLLVKSTQTIKFQLKPSGGAAIRLIPVDGKEMKKYKAYKGQKL</sequence>
<dbReference type="InterPro" id="IPR017853">
    <property type="entry name" value="GH"/>
</dbReference>
<feature type="signal peptide" evidence="4">
    <location>
        <begin position="1"/>
        <end position="22"/>
    </location>
</feature>
<feature type="domain" description="Glycosyl-hydrolase 97 C-terminal oligomerisation" evidence="7">
    <location>
        <begin position="536"/>
        <end position="631"/>
    </location>
</feature>
<protein>
    <submittedName>
        <fullName evidence="8">Alpha-glucosidase</fullName>
    </submittedName>
</protein>
<keyword evidence="4" id="KW-0732">Signal</keyword>
<name>A0A1M6K3W3_9BACE</name>
<evidence type="ECO:0000313" key="9">
    <source>
        <dbReference type="Proteomes" id="UP000184192"/>
    </source>
</evidence>
<reference evidence="9" key="1">
    <citation type="submission" date="2016-11" db="EMBL/GenBank/DDBJ databases">
        <authorList>
            <person name="Varghese N."/>
            <person name="Submissions S."/>
        </authorList>
    </citation>
    <scope>NUCLEOTIDE SEQUENCE [LARGE SCALE GENOMIC DNA]</scope>
    <source>
        <strain evidence="9">DSM 26884</strain>
    </source>
</reference>
<keyword evidence="3" id="KW-0106">Calcium</keyword>
<dbReference type="Gene3D" id="3.20.20.70">
    <property type="entry name" value="Aldolase class I"/>
    <property type="match status" value="1"/>
</dbReference>
<dbReference type="SUPFAM" id="SSF51445">
    <property type="entry name" value="(Trans)glycosidases"/>
    <property type="match status" value="1"/>
</dbReference>
<dbReference type="EMBL" id="FQZN01000034">
    <property type="protein sequence ID" value="SHJ53570.1"/>
    <property type="molecule type" value="Genomic_DNA"/>
</dbReference>
<gene>
    <name evidence="8" type="ORF">SAMN05444350_13412</name>
</gene>
<dbReference type="InterPro" id="IPR014718">
    <property type="entry name" value="GH-type_carb-bd"/>
</dbReference>
<dbReference type="Pfam" id="PF10566">
    <property type="entry name" value="Glyco_hydro_97"/>
    <property type="match status" value="1"/>
</dbReference>
<keyword evidence="9" id="KW-1185">Reference proteome</keyword>
<comment type="subunit">
    <text evidence="2">Monomer.</text>
</comment>
<evidence type="ECO:0000259" key="5">
    <source>
        <dbReference type="Pfam" id="PF10566"/>
    </source>
</evidence>
<dbReference type="Proteomes" id="UP000184192">
    <property type="component" value="Unassembled WGS sequence"/>
</dbReference>
<feature type="chain" id="PRO_5012409693" evidence="4">
    <location>
        <begin position="23"/>
        <end position="650"/>
    </location>
</feature>
<evidence type="ECO:0000259" key="6">
    <source>
        <dbReference type="Pfam" id="PF14508"/>
    </source>
</evidence>
<dbReference type="eggNOG" id="COG1082">
    <property type="taxonomic scope" value="Bacteria"/>
</dbReference>
<dbReference type="InterPro" id="IPR029483">
    <property type="entry name" value="GH97_C"/>
</dbReference>
<dbReference type="Gene3D" id="2.70.98.10">
    <property type="match status" value="1"/>
</dbReference>
<organism evidence="8 9">
    <name type="scientific">Bacteroides stercorirosoris</name>
    <dbReference type="NCBI Taxonomy" id="871324"/>
    <lineage>
        <taxon>Bacteria</taxon>
        <taxon>Pseudomonadati</taxon>
        <taxon>Bacteroidota</taxon>
        <taxon>Bacteroidia</taxon>
        <taxon>Bacteroidales</taxon>
        <taxon>Bacteroidaceae</taxon>
        <taxon>Bacteroides</taxon>
    </lineage>
</organism>
<evidence type="ECO:0000256" key="3">
    <source>
        <dbReference type="ARBA" id="ARBA00022837"/>
    </source>
</evidence>
<dbReference type="PANTHER" id="PTHR35803">
    <property type="entry name" value="GLUCAN 1,4-ALPHA-GLUCOSIDASE SUSB-RELATED"/>
    <property type="match status" value="1"/>
</dbReference>
<dbReference type="InterPro" id="IPR029486">
    <property type="entry name" value="GH97_N"/>
</dbReference>
<accession>A0A1M6K3W3</accession>
<dbReference type="PANTHER" id="PTHR35803:SF3">
    <property type="entry name" value="ALPHA-GLUCOSIDASE"/>
    <property type="match status" value="1"/>
</dbReference>
<evidence type="ECO:0000313" key="8">
    <source>
        <dbReference type="EMBL" id="SHJ53570.1"/>
    </source>
</evidence>
<evidence type="ECO:0000256" key="4">
    <source>
        <dbReference type="SAM" id="SignalP"/>
    </source>
</evidence>
<feature type="domain" description="Glycosyl-hydrolase 97 catalytic" evidence="5">
    <location>
        <begin position="309"/>
        <end position="454"/>
    </location>
</feature>
<dbReference type="InterPro" id="IPR013785">
    <property type="entry name" value="Aldolase_TIM"/>
</dbReference>
<comment type="cofactor">
    <cofactor evidence="1">
        <name>Ca(2+)</name>
        <dbReference type="ChEBI" id="CHEBI:29108"/>
    </cofactor>
</comment>
<dbReference type="Pfam" id="PF14508">
    <property type="entry name" value="GH97_N"/>
    <property type="match status" value="1"/>
</dbReference>
<dbReference type="InterPro" id="IPR019563">
    <property type="entry name" value="GH97_catalytic"/>
</dbReference>
<feature type="domain" description="Glycosyl-hydrolase 97 N-terminal" evidence="6">
    <location>
        <begin position="30"/>
        <end position="291"/>
    </location>
</feature>
<proteinExistence type="predicted"/>
<dbReference type="InterPro" id="IPR052720">
    <property type="entry name" value="Glycosyl_hydrolase_97"/>
</dbReference>
<evidence type="ECO:0000259" key="7">
    <source>
        <dbReference type="Pfam" id="PF14509"/>
    </source>
</evidence>
<dbReference type="GO" id="GO:0030246">
    <property type="term" value="F:carbohydrate binding"/>
    <property type="evidence" value="ECO:0007669"/>
    <property type="project" value="InterPro"/>
</dbReference>